<dbReference type="GO" id="GO:0008270">
    <property type="term" value="F:zinc ion binding"/>
    <property type="evidence" value="ECO:0007669"/>
    <property type="project" value="UniProtKB-KW"/>
</dbReference>
<evidence type="ECO:0000256" key="2">
    <source>
        <dbReference type="ARBA" id="ARBA00022771"/>
    </source>
</evidence>
<evidence type="ECO:0000256" key="1">
    <source>
        <dbReference type="ARBA" id="ARBA00022723"/>
    </source>
</evidence>
<feature type="region of interest" description="Disordered" evidence="5">
    <location>
        <begin position="162"/>
        <end position="184"/>
    </location>
</feature>
<dbReference type="Gene3D" id="3.30.60.90">
    <property type="match status" value="2"/>
</dbReference>
<dbReference type="PANTHER" id="PTHR20930">
    <property type="entry name" value="OVARIAN CARCINOMA ANTIGEN CA125-RELATED"/>
    <property type="match status" value="1"/>
</dbReference>
<name>A0A0D2MWM5_HYPSF</name>
<protein>
    <recommendedName>
        <fullName evidence="6">ZZ-type domain-containing protein</fullName>
    </recommendedName>
</protein>
<dbReference type="PROSITE" id="PS01357">
    <property type="entry name" value="ZF_ZZ_1"/>
    <property type="match status" value="1"/>
</dbReference>
<dbReference type="OrthoDB" id="661148at2759"/>
<dbReference type="EMBL" id="KN817521">
    <property type="protein sequence ID" value="KJA28423.1"/>
    <property type="molecule type" value="Genomic_DNA"/>
</dbReference>
<dbReference type="CDD" id="cd14947">
    <property type="entry name" value="NBR1_like"/>
    <property type="match status" value="1"/>
</dbReference>
<feature type="region of interest" description="Disordered" evidence="5">
    <location>
        <begin position="567"/>
        <end position="592"/>
    </location>
</feature>
<evidence type="ECO:0000313" key="8">
    <source>
        <dbReference type="Proteomes" id="UP000054270"/>
    </source>
</evidence>
<dbReference type="SMART" id="SM00291">
    <property type="entry name" value="ZnF_ZZ"/>
    <property type="match status" value="2"/>
</dbReference>
<sequence length="1174" mass="127323">MFTIKVTYHGQTRKHTFSDINTFPSYDQICTQLYRVFSISNNFYLSRLLFSPNASQPSHILIAAEVHNSLDYNKCIRQHKDRVWRHGLLRFNMCDVGLTSVDESAGGRLMSFDLPPITPNNRSRGSLMGSHNPFSVSAFPSVGTPATPDYIDVDRSSFHYTRDLGANRPQHPSRPTPQHRASAPSLGACCSVEQGKAEIKSMLINFQDNLNHVLATNLGSPIVDAKPATSHQNDSADDKFKSAPPPSLCSVCTKNISRSLNGPDSWFSCANCHIVVCDSCHDVTKPGFCLCTMSPHKMQEGAALLGGNAFLPIPRLPDPWAPTPLPPAGPTSAIPSSDVVHNGVVCDVCTGIIRGVRHKCLDCPAGAAGTHNPFHEFLDITEPGRVIVHTVLSGDGEALRRTGRLAPSVAPATQESPERIIHNATCDLCDSGIIGDRYISTLAVHASGKFLFLRIFSSPSQASISITQEQHPDHSFVRLQKSDDYIPHKRIQRGLHYATCNGCTKTISGVRYKCMHPECPDYDLCENCEALPIPVHPPIHPMLKMKTADTVVPTVYRVGQTSLIDRASPSLPASVRSESRAPTPVEEERVRTPKAVPPLPAWMALAPAMSDDESPTSEGSSIKPPLPPKPEMMSNPPWASIQGLYPSQRFVDINPFADTFAAPTGTGYQEAEESIRDIDISLPSVPNHIPNPWPTNNATERQELLQLIYDFAGPSASASVISSLSDAPHRPRDQDEMSASKAPLVDLSSVESSMYTDPLKNEAQAQPTAQQAEVQAFLPNLPLPASGDLFNSLFQHIEDVVASRTAAFGDITRAERTPQNLIEETVPEPVERTSFGNFSDSMSHLLQEMENLSFVPVTRPEASVVNDNTPQTAAGKAESVTESTLSREALLNSPERKRSLIERIPHSLVDLMQSFEAPKPQSPATEITVESRIPLSAAFVEDVTVPDGQVFPPGAEFVKCWKLMNDSGRDWPESTELVFVAGEMLSAEKDPAALTVGLGKVTAGTEVDAWTGELKAPELPGRYVGYWRLRADGEIFGNSLWIEINVMEADFRHSSDVSLAASAIIMPAASSVQQSDATPSLIAHTTSFSTSVVSTEDNVSDPGSDISLISMPSSSSDDDEDFWHDSRSQTTAEREAAAAAAAAAVASGSRGSPAAANAMDYVMLYDENSSEEEK</sequence>
<proteinExistence type="predicted"/>
<feature type="region of interest" description="Disordered" evidence="5">
    <location>
        <begin position="609"/>
        <end position="638"/>
    </location>
</feature>
<dbReference type="OMA" id="CEAHPIP"/>
<dbReference type="Pfam" id="PF00569">
    <property type="entry name" value="ZZ"/>
    <property type="match status" value="1"/>
</dbReference>
<feature type="domain" description="ZZ-type" evidence="6">
    <location>
        <begin position="495"/>
        <end position="550"/>
    </location>
</feature>
<dbReference type="AlphaFoldDB" id="A0A0D2MWM5"/>
<keyword evidence="8" id="KW-1185">Reference proteome</keyword>
<dbReference type="InterPro" id="IPR032350">
    <property type="entry name" value="Nbr1_FW"/>
</dbReference>
<dbReference type="Pfam" id="PF16158">
    <property type="entry name" value="N_BRCA1_IG"/>
    <property type="match status" value="1"/>
</dbReference>
<keyword evidence="1" id="KW-0479">Metal-binding</keyword>
<dbReference type="STRING" id="945553.A0A0D2MWM5"/>
<dbReference type="InterPro" id="IPR043145">
    <property type="entry name" value="Znf_ZZ_sf"/>
</dbReference>
<dbReference type="SUPFAM" id="SSF57850">
    <property type="entry name" value="RING/U-box"/>
    <property type="match status" value="2"/>
</dbReference>
<feature type="compositionally biased region" description="Low complexity" evidence="5">
    <location>
        <begin position="1104"/>
        <end position="1115"/>
    </location>
</feature>
<feature type="compositionally biased region" description="Basic and acidic residues" evidence="5">
    <location>
        <begin position="1123"/>
        <end position="1135"/>
    </location>
</feature>
<evidence type="ECO:0000256" key="5">
    <source>
        <dbReference type="SAM" id="MobiDB-lite"/>
    </source>
</evidence>
<feature type="region of interest" description="Disordered" evidence="5">
    <location>
        <begin position="722"/>
        <end position="741"/>
    </location>
</feature>
<reference evidence="8" key="1">
    <citation type="submission" date="2014-04" db="EMBL/GenBank/DDBJ databases">
        <title>Evolutionary Origins and Diversification of the Mycorrhizal Mutualists.</title>
        <authorList>
            <consortium name="DOE Joint Genome Institute"/>
            <consortium name="Mycorrhizal Genomics Consortium"/>
            <person name="Kohler A."/>
            <person name="Kuo A."/>
            <person name="Nagy L.G."/>
            <person name="Floudas D."/>
            <person name="Copeland A."/>
            <person name="Barry K.W."/>
            <person name="Cichocki N."/>
            <person name="Veneault-Fourrey C."/>
            <person name="LaButti K."/>
            <person name="Lindquist E.A."/>
            <person name="Lipzen A."/>
            <person name="Lundell T."/>
            <person name="Morin E."/>
            <person name="Murat C."/>
            <person name="Riley R."/>
            <person name="Ohm R."/>
            <person name="Sun H."/>
            <person name="Tunlid A."/>
            <person name="Henrissat B."/>
            <person name="Grigoriev I.V."/>
            <person name="Hibbett D.S."/>
            <person name="Martin F."/>
        </authorList>
    </citation>
    <scope>NUCLEOTIDE SEQUENCE [LARGE SCALE GENOMIC DNA]</scope>
    <source>
        <strain evidence="8">FD-334 SS-4</strain>
    </source>
</reference>
<dbReference type="CDD" id="cd02340">
    <property type="entry name" value="ZZ_NBR1_like"/>
    <property type="match status" value="1"/>
</dbReference>
<dbReference type="InterPro" id="IPR013783">
    <property type="entry name" value="Ig-like_fold"/>
</dbReference>
<keyword evidence="3" id="KW-0862">Zinc</keyword>
<feature type="region of interest" description="Disordered" evidence="5">
    <location>
        <begin position="1093"/>
        <end position="1135"/>
    </location>
</feature>
<gene>
    <name evidence="7" type="ORF">HYPSUDRAFT_1087110</name>
</gene>
<evidence type="ECO:0000313" key="7">
    <source>
        <dbReference type="EMBL" id="KJA28423.1"/>
    </source>
</evidence>
<dbReference type="PANTHER" id="PTHR20930:SF0">
    <property type="entry name" value="PROTEIN ILRUN"/>
    <property type="match status" value="1"/>
</dbReference>
<dbReference type="Gene3D" id="2.60.40.10">
    <property type="entry name" value="Immunoglobulins"/>
    <property type="match status" value="1"/>
</dbReference>
<dbReference type="Proteomes" id="UP000054270">
    <property type="component" value="Unassembled WGS sequence"/>
</dbReference>
<evidence type="ECO:0000256" key="3">
    <source>
        <dbReference type="ARBA" id="ARBA00022833"/>
    </source>
</evidence>
<dbReference type="InterPro" id="IPR000433">
    <property type="entry name" value="Znf_ZZ"/>
</dbReference>
<organism evidence="7 8">
    <name type="scientific">Hypholoma sublateritium (strain FD-334 SS-4)</name>
    <dbReference type="NCBI Taxonomy" id="945553"/>
    <lineage>
        <taxon>Eukaryota</taxon>
        <taxon>Fungi</taxon>
        <taxon>Dikarya</taxon>
        <taxon>Basidiomycota</taxon>
        <taxon>Agaricomycotina</taxon>
        <taxon>Agaricomycetes</taxon>
        <taxon>Agaricomycetidae</taxon>
        <taxon>Agaricales</taxon>
        <taxon>Agaricineae</taxon>
        <taxon>Strophariaceae</taxon>
        <taxon>Hypholoma</taxon>
    </lineage>
</organism>
<evidence type="ECO:0000259" key="6">
    <source>
        <dbReference type="PROSITE" id="PS50135"/>
    </source>
</evidence>
<dbReference type="PROSITE" id="PS50135">
    <property type="entry name" value="ZF_ZZ_2"/>
    <property type="match status" value="1"/>
</dbReference>
<evidence type="ECO:0000256" key="4">
    <source>
        <dbReference type="PROSITE-ProRule" id="PRU00228"/>
    </source>
</evidence>
<keyword evidence="2 4" id="KW-0863">Zinc-finger</keyword>
<accession>A0A0D2MWM5</accession>